<keyword evidence="8" id="KW-0902">Two-component regulatory system</keyword>
<dbReference type="Gene3D" id="1.20.5.1930">
    <property type="match status" value="1"/>
</dbReference>
<protein>
    <recommendedName>
        <fullName evidence="2">histidine kinase</fullName>
        <ecNumber evidence="2">2.7.13.3</ecNumber>
    </recommendedName>
</protein>
<evidence type="ECO:0000256" key="7">
    <source>
        <dbReference type="ARBA" id="ARBA00022840"/>
    </source>
</evidence>
<feature type="domain" description="Signal transduction histidine kinase subgroup 3 dimerisation and phosphoacceptor" evidence="11">
    <location>
        <begin position="203"/>
        <end position="262"/>
    </location>
</feature>
<keyword evidence="9" id="KW-0812">Transmembrane</keyword>
<keyword evidence="4" id="KW-0808">Transferase</keyword>
<evidence type="ECO:0000256" key="1">
    <source>
        <dbReference type="ARBA" id="ARBA00000085"/>
    </source>
</evidence>
<dbReference type="RefSeq" id="WP_179668751.1">
    <property type="nucleotide sequence ID" value="NZ_JACCFP010000001.1"/>
</dbReference>
<dbReference type="AlphaFoldDB" id="A0A853C3T5"/>
<keyword evidence="6 12" id="KW-0418">Kinase</keyword>
<dbReference type="Gene3D" id="3.30.565.10">
    <property type="entry name" value="Histidine kinase-like ATPase, C-terminal domain"/>
    <property type="match status" value="1"/>
</dbReference>
<keyword evidence="9" id="KW-0472">Membrane</keyword>
<evidence type="ECO:0000256" key="2">
    <source>
        <dbReference type="ARBA" id="ARBA00012438"/>
    </source>
</evidence>
<dbReference type="InterPro" id="IPR011712">
    <property type="entry name" value="Sig_transdc_His_kin_sub3_dim/P"/>
</dbReference>
<feature type="transmembrane region" description="Helical" evidence="9">
    <location>
        <begin position="7"/>
        <end position="26"/>
    </location>
</feature>
<feature type="transmembrane region" description="Helical" evidence="9">
    <location>
        <begin position="38"/>
        <end position="56"/>
    </location>
</feature>
<accession>A0A853C3T5</accession>
<dbReference type="GO" id="GO:0046983">
    <property type="term" value="F:protein dimerization activity"/>
    <property type="evidence" value="ECO:0007669"/>
    <property type="project" value="InterPro"/>
</dbReference>
<dbReference type="Pfam" id="PF02518">
    <property type="entry name" value="HATPase_c"/>
    <property type="match status" value="1"/>
</dbReference>
<dbReference type="CDD" id="cd16917">
    <property type="entry name" value="HATPase_UhpB-NarQ-NarX-like"/>
    <property type="match status" value="1"/>
</dbReference>
<dbReference type="Proteomes" id="UP000530424">
    <property type="component" value="Unassembled WGS sequence"/>
</dbReference>
<evidence type="ECO:0000256" key="9">
    <source>
        <dbReference type="SAM" id="Phobius"/>
    </source>
</evidence>
<feature type="transmembrane region" description="Helical" evidence="9">
    <location>
        <begin position="146"/>
        <end position="169"/>
    </location>
</feature>
<evidence type="ECO:0000259" key="10">
    <source>
        <dbReference type="Pfam" id="PF02518"/>
    </source>
</evidence>
<dbReference type="GO" id="GO:0000155">
    <property type="term" value="F:phosphorelay sensor kinase activity"/>
    <property type="evidence" value="ECO:0007669"/>
    <property type="project" value="InterPro"/>
</dbReference>
<dbReference type="PANTHER" id="PTHR24421">
    <property type="entry name" value="NITRATE/NITRITE SENSOR PROTEIN NARX-RELATED"/>
    <property type="match status" value="1"/>
</dbReference>
<proteinExistence type="predicted"/>
<evidence type="ECO:0000256" key="5">
    <source>
        <dbReference type="ARBA" id="ARBA00022741"/>
    </source>
</evidence>
<feature type="transmembrane region" description="Helical" evidence="9">
    <location>
        <begin position="63"/>
        <end position="84"/>
    </location>
</feature>
<keyword evidence="5" id="KW-0547">Nucleotide-binding</keyword>
<evidence type="ECO:0000256" key="4">
    <source>
        <dbReference type="ARBA" id="ARBA00022679"/>
    </source>
</evidence>
<dbReference type="Pfam" id="PF07730">
    <property type="entry name" value="HisKA_3"/>
    <property type="match status" value="1"/>
</dbReference>
<keyword evidence="13" id="KW-1185">Reference proteome</keyword>
<evidence type="ECO:0000313" key="13">
    <source>
        <dbReference type="Proteomes" id="UP000530424"/>
    </source>
</evidence>
<comment type="catalytic activity">
    <reaction evidence="1">
        <text>ATP + protein L-histidine = ADP + protein N-phospho-L-histidine.</text>
        <dbReference type="EC" id="2.7.13.3"/>
    </reaction>
</comment>
<evidence type="ECO:0000259" key="11">
    <source>
        <dbReference type="Pfam" id="PF07730"/>
    </source>
</evidence>
<evidence type="ECO:0000256" key="3">
    <source>
        <dbReference type="ARBA" id="ARBA00022553"/>
    </source>
</evidence>
<organism evidence="12 13">
    <name type="scientific">Nocardioides thalensis</name>
    <dbReference type="NCBI Taxonomy" id="1914755"/>
    <lineage>
        <taxon>Bacteria</taxon>
        <taxon>Bacillati</taxon>
        <taxon>Actinomycetota</taxon>
        <taxon>Actinomycetes</taxon>
        <taxon>Propionibacteriales</taxon>
        <taxon>Nocardioidaceae</taxon>
        <taxon>Nocardioides</taxon>
    </lineage>
</organism>
<dbReference type="InterPro" id="IPR036890">
    <property type="entry name" value="HATPase_C_sf"/>
</dbReference>
<reference evidence="12 13" key="1">
    <citation type="submission" date="2020-07" db="EMBL/GenBank/DDBJ databases">
        <title>Sequencing the genomes of 1000 actinobacteria strains.</title>
        <authorList>
            <person name="Klenk H.-P."/>
        </authorList>
    </citation>
    <scope>NUCLEOTIDE SEQUENCE [LARGE SCALE GENOMIC DNA]</scope>
    <source>
        <strain evidence="12 13">DSM 103833</strain>
    </source>
</reference>
<feature type="transmembrane region" description="Helical" evidence="9">
    <location>
        <begin position="104"/>
        <end position="125"/>
    </location>
</feature>
<feature type="domain" description="Histidine kinase/HSP90-like ATPase" evidence="10">
    <location>
        <begin position="305"/>
        <end position="402"/>
    </location>
</feature>
<dbReference type="GO" id="GO:0016020">
    <property type="term" value="C:membrane"/>
    <property type="evidence" value="ECO:0007669"/>
    <property type="project" value="InterPro"/>
</dbReference>
<comment type="caution">
    <text evidence="12">The sequence shown here is derived from an EMBL/GenBank/DDBJ whole genome shotgun (WGS) entry which is preliminary data.</text>
</comment>
<keyword evidence="3" id="KW-0597">Phosphoprotein</keyword>
<dbReference type="InterPro" id="IPR050482">
    <property type="entry name" value="Sensor_HK_TwoCompSys"/>
</dbReference>
<dbReference type="PANTHER" id="PTHR24421:SF10">
    <property type="entry name" value="NITRATE_NITRITE SENSOR PROTEIN NARQ"/>
    <property type="match status" value="1"/>
</dbReference>
<dbReference type="GO" id="GO:0005524">
    <property type="term" value="F:ATP binding"/>
    <property type="evidence" value="ECO:0007669"/>
    <property type="project" value="UniProtKB-KW"/>
</dbReference>
<dbReference type="EMBL" id="JACCFP010000001">
    <property type="protein sequence ID" value="NYJ02375.1"/>
    <property type="molecule type" value="Genomic_DNA"/>
</dbReference>
<sequence length="406" mass="43577">MTRREELARWLPAVALGLTVLVLGLWELNELLLRQGPVAGLELVFVLVFAVAVGAYRLRPSLALGLLWVVAMLHLAADIPLLLVEAAAGVVAFGCARYGSVPTVVASAASIPAVGALVLVAWGIGVDLAQANDLYFRILASGPASYSVVGAVVLGSAVLIVPWLVGLLLRVLGREAQTRAEQIETAHERDQAAELAELREGQARLARDVHDVVGHSLAVILAQAESAQYLPDDEPARLKETLATIATSARTSLQDVRQVLGATSDRTPRGGLDTLIDGVKASGHEVISTEIGDPRPLPPELEVVAYRVLQEMLTNAIRHGRRDEPVHVERHWQEELRIEVRNVIDMATVDTVAIVAANDYSPVPGNGLEGMRRRLESVNGRLDVRPRTGAGHPTFTVTAWLPTGAR</sequence>
<dbReference type="SUPFAM" id="SSF55874">
    <property type="entry name" value="ATPase domain of HSP90 chaperone/DNA topoisomerase II/histidine kinase"/>
    <property type="match status" value="1"/>
</dbReference>
<gene>
    <name evidence="12" type="ORF">HNR19_003073</name>
</gene>
<evidence type="ECO:0000313" key="12">
    <source>
        <dbReference type="EMBL" id="NYJ02375.1"/>
    </source>
</evidence>
<dbReference type="EC" id="2.7.13.3" evidence="2"/>
<dbReference type="InterPro" id="IPR003594">
    <property type="entry name" value="HATPase_dom"/>
</dbReference>
<keyword evidence="7" id="KW-0067">ATP-binding</keyword>
<name>A0A853C3T5_9ACTN</name>
<evidence type="ECO:0000256" key="6">
    <source>
        <dbReference type="ARBA" id="ARBA00022777"/>
    </source>
</evidence>
<evidence type="ECO:0000256" key="8">
    <source>
        <dbReference type="ARBA" id="ARBA00023012"/>
    </source>
</evidence>
<keyword evidence="9" id="KW-1133">Transmembrane helix</keyword>